<feature type="compositionally biased region" description="Basic residues" evidence="1">
    <location>
        <begin position="1689"/>
        <end position="1698"/>
    </location>
</feature>
<dbReference type="EMBL" id="CAMXCT020000804">
    <property type="protein sequence ID" value="CAL1136838.1"/>
    <property type="molecule type" value="Genomic_DNA"/>
</dbReference>
<keyword evidence="4" id="KW-1185">Reference proteome</keyword>
<feature type="compositionally biased region" description="Low complexity" evidence="1">
    <location>
        <begin position="1762"/>
        <end position="1775"/>
    </location>
</feature>
<reference evidence="2" key="1">
    <citation type="submission" date="2022-10" db="EMBL/GenBank/DDBJ databases">
        <authorList>
            <person name="Chen Y."/>
            <person name="Dougan E. K."/>
            <person name="Chan C."/>
            <person name="Rhodes N."/>
            <person name="Thang M."/>
        </authorList>
    </citation>
    <scope>NUCLEOTIDE SEQUENCE</scope>
</reference>
<feature type="compositionally biased region" description="Basic and acidic residues" evidence="1">
    <location>
        <begin position="516"/>
        <end position="549"/>
    </location>
</feature>
<proteinExistence type="predicted"/>
<feature type="compositionally biased region" description="Low complexity" evidence="1">
    <location>
        <begin position="1822"/>
        <end position="1834"/>
    </location>
</feature>
<name>A0A9P1FPD0_9DINO</name>
<feature type="region of interest" description="Disordered" evidence="1">
    <location>
        <begin position="1762"/>
        <end position="1849"/>
    </location>
</feature>
<feature type="region of interest" description="Disordered" evidence="1">
    <location>
        <begin position="453"/>
        <end position="569"/>
    </location>
</feature>
<sequence>MTSQVVWLSSFGDGKRDVSGSGHRVQHKWINEEAIGDPYVKSSLQAYEQSNDLEEGAVLSRFVSGNEVVGLVWLEPLAEHHALLPLSLEMQAQFNTWNNLGDGGALHGDLFYFNVLKAQPLLHRLSLKDAETKSGRSTCFFHMNDVWAQRFFATNVLGVDEATLNVWRDLSGGKLPTLALKVPKPIAFLIANGCWTKLALPGQLSNMDLKAGWHVKHILKADRSNDLAKLRDSFLFLPSHELATASNNAQEDFFNISSVKGKERMLEFLQSVHSMLFQDARPPAPEARRNLQLQLMTAAKTLQVDQFQVLDFRRQHDVILTKRRKYPAIRLLHFFWVAGSLHHDQELRDMLRHVCLVALPPEIGVEAISFIDGNDGGTLRLPSAATVSRVRARLDVAWTLLMRCWVMERLRQGGGRGLRVFAQTDATWQAKQEYQVTVLNFVDAADLKLLHQDRDSPRRAEERGKRKVSLSSGSSEREDAAAPQLASNKPRLDTGKVVSRSPGRDDDSYTYDTTPEQEKNEKKEKKEKESRREARAPNAKDVRDRDRRSKVPSKNVQDPSNKDDEEGMNCPICNKWLKNRYEAWKSHQKTSVRCATRRGETDTRTIMTIATIMAMVGALKIVMTVTATADGGDFCDRCLQKNWLSLDAETFSFGYGPPCARARGLASPRRARKGPRRPAKEILELDNYMSQDWEERLQTGCFEADQACMKRIADRIVWHVAPIIMLAHSRTNLPAKTRVFLHTLALLCSSRSALCELCDSVVSLHTDYGTEKGISRISDCTLDLFLPYMHAGEEETGKGDSEMFAEEFPAHDVDDAFVDVELCQDVDEGVVSFDSCLEGPDMMHIIHNATNYLEDVVDCYAPTIAALKSICSLLAGRESKQQLIKTCFQAGPSIAFAEEIKSFNITVHEKRWNTIASAIEEINNLEPALRNHWNLALFIGKGDAATAGGEGEAPVHRPGGDSEEFGVNLKAVDDALCSDVFWGSIKVLLQVAVVQRQAVRFVNGCPCHDGLLQATDSADVKAMCESCPLRGRRCAELAAGNFFDLLESLFRSSATALELKLPRGLAKDQVLQLMKDFEMCRRHLISTYVLKLSFWAQPPHALAGLAHWDPRVRSECLRKCVESNSDHPKIQTVKQNMDAVHEFLEAGGVWLDTWVLEPLKMLAGEMRLMFTSAWRVEGQHARTKRASQRAPHHSAAYTSLSHRLPEIRAHLRAHPESATQIADLMDGVPNGRAAAQKLGFSKDLLGKCGWVSPKTFQKKSVGFGVIYHDDPFCKYSLEVPRHVQKKVVKAREIVVEPLPLEDDLQQGSVDLRRSLALQDIRKAVSAKMFFSMKFNKAMVRSLQSLLAPVASSAHRGGSLEWEPASGSEALVISERINDLGLLASLADLLDGAGDALAREFVMASALHLNPSRFRRTHVEGEAAMTGMWLVQLHSILGIDPKKKEITVSIAAADLGGDDCASSPLALHVNQLSLSELLRMHQWVAKDDAILHRFDNQFMSTLPQNKRWAVLEAVRFLMKYPDGLAVTLDMKKDVVDALGDLSEAGLVAGPPWRLTDLAHQRLKQCVILHSGKPLLGRHHGPMHEASTFQLVLELDSHGMSHEVVTAKKHKQLKREKFKHVGEDIRSGKKDAKTWYTHEGRCTVSHFYLLGLVEMCVHDGSPGRIQEMLYGQSDDYYKKVLGLQDGEVQTKRPRQQRLKFGHLSDEVWPSEKPEKPKRKSEGRKPTTTKKAKLDTGPVVSGHDDAEAGGSEMEIDAVLSGVGSLASSSDAAGSGSDAEGCPETRPGSVAVAEPVASQAEPPLPPPSEPPPPSEVAGLDKSNDEGSGPAGSAVPKAAVKAKAKPAPKVKGPKVTDRSFYWGDHLITPVGPPGEDPKNYQIRCAKASHNVERACTKKRAVTFGGADTVLLCLKYWASLGCNCDNATDHWAMWDSDVIPAWRSGTLPAEADLNSAAS</sequence>
<comment type="caution">
    <text evidence="2">The sequence shown here is derived from an EMBL/GenBank/DDBJ whole genome shotgun (WGS) entry which is preliminary data.</text>
</comment>
<reference evidence="3" key="2">
    <citation type="submission" date="2024-04" db="EMBL/GenBank/DDBJ databases">
        <authorList>
            <person name="Chen Y."/>
            <person name="Shah S."/>
            <person name="Dougan E. K."/>
            <person name="Thang M."/>
            <person name="Chan C."/>
        </authorList>
    </citation>
    <scope>NUCLEOTIDE SEQUENCE [LARGE SCALE GENOMIC DNA]</scope>
</reference>
<protein>
    <submittedName>
        <fullName evidence="2">Uncharacterized protein</fullName>
    </submittedName>
</protein>
<evidence type="ECO:0000256" key="1">
    <source>
        <dbReference type="SAM" id="MobiDB-lite"/>
    </source>
</evidence>
<evidence type="ECO:0000313" key="4">
    <source>
        <dbReference type="Proteomes" id="UP001152797"/>
    </source>
</evidence>
<dbReference type="Proteomes" id="UP001152797">
    <property type="component" value="Unassembled WGS sequence"/>
</dbReference>
<feature type="compositionally biased region" description="Basic residues" evidence="1">
    <location>
        <begin position="1713"/>
        <end position="1728"/>
    </location>
</feature>
<accession>A0A9P1FPD0</accession>
<feature type="compositionally biased region" description="Basic and acidic residues" evidence="1">
    <location>
        <begin position="453"/>
        <end position="464"/>
    </location>
</feature>
<dbReference type="EMBL" id="CAMXCT030000804">
    <property type="protein sequence ID" value="CAL4770775.1"/>
    <property type="molecule type" value="Genomic_DNA"/>
</dbReference>
<gene>
    <name evidence="2" type="ORF">C1SCF055_LOCUS11073</name>
</gene>
<dbReference type="OrthoDB" id="413551at2759"/>
<feature type="compositionally biased region" description="Basic residues" evidence="1">
    <location>
        <begin position="1835"/>
        <end position="1847"/>
    </location>
</feature>
<evidence type="ECO:0000313" key="2">
    <source>
        <dbReference type="EMBL" id="CAI3983463.1"/>
    </source>
</evidence>
<evidence type="ECO:0000313" key="3">
    <source>
        <dbReference type="EMBL" id="CAL1136838.1"/>
    </source>
</evidence>
<dbReference type="EMBL" id="CAMXCT010000804">
    <property type="protein sequence ID" value="CAI3983463.1"/>
    <property type="molecule type" value="Genomic_DNA"/>
</dbReference>
<feature type="compositionally biased region" description="Basic and acidic residues" evidence="1">
    <location>
        <begin position="1700"/>
        <end position="1712"/>
    </location>
</feature>
<organism evidence="2">
    <name type="scientific">Cladocopium goreaui</name>
    <dbReference type="NCBI Taxonomy" id="2562237"/>
    <lineage>
        <taxon>Eukaryota</taxon>
        <taxon>Sar</taxon>
        <taxon>Alveolata</taxon>
        <taxon>Dinophyceae</taxon>
        <taxon>Suessiales</taxon>
        <taxon>Symbiodiniaceae</taxon>
        <taxon>Cladocopium</taxon>
    </lineage>
</organism>
<feature type="region of interest" description="Disordered" evidence="1">
    <location>
        <begin position="1685"/>
        <end position="1746"/>
    </location>
</feature>
<feature type="compositionally biased region" description="Pro residues" evidence="1">
    <location>
        <begin position="1798"/>
        <end position="1810"/>
    </location>
</feature>